<proteinExistence type="predicted"/>
<dbReference type="SMART" id="SM00225">
    <property type="entry name" value="BTB"/>
    <property type="match status" value="1"/>
</dbReference>
<feature type="compositionally biased region" description="Low complexity" evidence="1">
    <location>
        <begin position="151"/>
        <end position="179"/>
    </location>
</feature>
<dbReference type="SUPFAM" id="SSF52317">
    <property type="entry name" value="Class I glutamine amidotransferase-like"/>
    <property type="match status" value="1"/>
</dbReference>
<evidence type="ECO:0000256" key="1">
    <source>
        <dbReference type="SAM" id="MobiDB-lite"/>
    </source>
</evidence>
<dbReference type="InterPro" id="IPR051481">
    <property type="entry name" value="BTB-POZ/Galectin-3-binding"/>
</dbReference>
<dbReference type="PANTHER" id="PTHR24410">
    <property type="entry name" value="HL07962P-RELATED"/>
    <property type="match status" value="1"/>
</dbReference>
<dbReference type="InterPro" id="IPR029062">
    <property type="entry name" value="Class_I_gatase-like"/>
</dbReference>
<evidence type="ECO:0000313" key="3">
    <source>
        <dbReference type="EMBL" id="KAJ6240091.1"/>
    </source>
</evidence>
<dbReference type="Gene3D" id="3.40.50.880">
    <property type="match status" value="1"/>
</dbReference>
<dbReference type="EMBL" id="JAOAOG010000213">
    <property type="protein sequence ID" value="KAJ6240091.1"/>
    <property type="molecule type" value="Genomic_DNA"/>
</dbReference>
<gene>
    <name evidence="3" type="ORF">M0813_24431</name>
</gene>
<dbReference type="PANTHER" id="PTHR24410:SF23">
    <property type="entry name" value="BTB DOMAIN-CONTAINING PROTEIN-RELATED"/>
    <property type="match status" value="1"/>
</dbReference>
<dbReference type="Pfam" id="PF00651">
    <property type="entry name" value="BTB"/>
    <property type="match status" value="1"/>
</dbReference>
<keyword evidence="4" id="KW-1185">Reference proteome</keyword>
<dbReference type="Proteomes" id="UP001150062">
    <property type="component" value="Unassembled WGS sequence"/>
</dbReference>
<reference evidence="3" key="1">
    <citation type="submission" date="2022-08" db="EMBL/GenBank/DDBJ databases">
        <title>Novel sulfate-reducing endosymbionts in the free-living metamonad Anaeramoeba.</title>
        <authorList>
            <person name="Jerlstrom-Hultqvist J."/>
            <person name="Cepicka I."/>
            <person name="Gallot-Lavallee L."/>
            <person name="Salas-Leiva D."/>
            <person name="Curtis B.A."/>
            <person name="Zahonova K."/>
            <person name="Pipaliya S."/>
            <person name="Dacks J."/>
            <person name="Roger A.J."/>
        </authorList>
    </citation>
    <scope>NUCLEOTIDE SEQUENCE</scope>
    <source>
        <strain evidence="3">Schooner1</strain>
    </source>
</reference>
<comment type="caution">
    <text evidence="3">The sequence shown here is derived from an EMBL/GenBank/DDBJ whole genome shotgun (WGS) entry which is preliminary data.</text>
</comment>
<dbReference type="PROSITE" id="PS50097">
    <property type="entry name" value="BTB"/>
    <property type="match status" value="1"/>
</dbReference>
<dbReference type="InterPro" id="IPR000210">
    <property type="entry name" value="BTB/POZ_dom"/>
</dbReference>
<name>A0ABQ8Y5Q5_9EUKA</name>
<feature type="region of interest" description="Disordered" evidence="1">
    <location>
        <begin position="295"/>
        <end position="319"/>
    </location>
</feature>
<feature type="domain" description="BTB" evidence="2">
    <location>
        <begin position="23"/>
        <end position="94"/>
    </location>
</feature>
<evidence type="ECO:0000259" key="2">
    <source>
        <dbReference type="PROSITE" id="PS50097"/>
    </source>
</evidence>
<feature type="region of interest" description="Disordered" evidence="1">
    <location>
        <begin position="142"/>
        <end position="181"/>
    </location>
</feature>
<organism evidence="3 4">
    <name type="scientific">Anaeramoeba flamelloides</name>
    <dbReference type="NCBI Taxonomy" id="1746091"/>
    <lineage>
        <taxon>Eukaryota</taxon>
        <taxon>Metamonada</taxon>
        <taxon>Anaeramoebidae</taxon>
        <taxon>Anaeramoeba</taxon>
    </lineage>
</organism>
<sequence length="578" mass="66168">MEKNYSVPIHSNYEQYINNPELSDVTFFLGENEEKFYAHHFFLSLSSNFFRKYFYPLGPTGKPLIGEFYIKDVDTTIFKQTIKFCYTGFITLSYYNVSGISKLAYQLKMKKLIEICSNFFIENHLSSNIPINFVSKPSGSNLSTGSQTLHNNNKNEVNFESSNNNNNNNNNLNTNNKTNDSQNEVTIKNEKEAIPNIFQNNEANTRTLEKEENIKEKTTTTREIEKEKDQRELPKIIELKAIQGNEKSNPISNSKVSNGTTVSPKAIISLKNTESNQEKESLHDILLKNQMEMEKQKENEKGGGGGKENESKSEKEKETKNLTLKYPKLKIRNIISQSRSIVRRPLNTKPNVKAKVAMIAADEDFKYVKNVCDSILKSYKIKKVKIFKSFKKSYPFKELKKYDVAFVYSSDHNFYKPYKLGNMLAQYVEDGGGLVLCSINCLDSDDEHQLYGRIISPQFLPFGKHSSISEQPCSIGQMVDSKHPILKKVKNFHGGEYSFRIKTKQVYRNSFVIARWEDGNILIAEKTFPKNSSYGRVIALNMWPPNNKIDESCWNIKSDGQRLLTNAVEYAAGCTGKL</sequence>
<accession>A0ABQ8Y5Q5</accession>
<dbReference type="Gene3D" id="3.30.710.10">
    <property type="entry name" value="Potassium Channel Kv1.1, Chain A"/>
    <property type="match status" value="1"/>
</dbReference>
<dbReference type="SUPFAM" id="SSF54695">
    <property type="entry name" value="POZ domain"/>
    <property type="match status" value="1"/>
</dbReference>
<evidence type="ECO:0000313" key="4">
    <source>
        <dbReference type="Proteomes" id="UP001150062"/>
    </source>
</evidence>
<dbReference type="InterPro" id="IPR011333">
    <property type="entry name" value="SKP1/BTB/POZ_sf"/>
</dbReference>
<protein>
    <submittedName>
        <fullName evidence="3">Pep-cterm sorting domain-containing protein</fullName>
    </submittedName>
</protein>